<comment type="caution">
    <text evidence="1">The sequence shown here is derived from an EMBL/GenBank/DDBJ whole genome shotgun (WGS) entry which is preliminary data.</text>
</comment>
<evidence type="ECO:0000313" key="2">
    <source>
        <dbReference type="Proteomes" id="UP000018949"/>
    </source>
</evidence>
<evidence type="ECO:0000313" key="1">
    <source>
        <dbReference type="EMBL" id="GAE44340.1"/>
    </source>
</evidence>
<dbReference type="AlphaFoldDB" id="W4RIS8"/>
<organism evidence="1 2">
    <name type="scientific">Mesobacillus boroniphilus JCM 21738</name>
    <dbReference type="NCBI Taxonomy" id="1294265"/>
    <lineage>
        <taxon>Bacteria</taxon>
        <taxon>Bacillati</taxon>
        <taxon>Bacillota</taxon>
        <taxon>Bacilli</taxon>
        <taxon>Bacillales</taxon>
        <taxon>Bacillaceae</taxon>
        <taxon>Mesobacillus</taxon>
    </lineage>
</organism>
<reference evidence="1 2" key="1">
    <citation type="submission" date="2013-12" db="EMBL/GenBank/DDBJ databases">
        <title>NBRP : Genome information of microbial organism related human and environment.</title>
        <authorList>
            <person name="Hattori M."/>
            <person name="Oshima K."/>
            <person name="Inaba H."/>
            <person name="Suda W."/>
            <person name="Sakamoto M."/>
            <person name="Iino T."/>
            <person name="Kitahara M."/>
            <person name="Oshida Y."/>
            <person name="Iida T."/>
            <person name="Kudo T."/>
            <person name="Itoh T."/>
            <person name="Ahmed I."/>
            <person name="Ohkuma M."/>
        </authorList>
    </citation>
    <scope>NUCLEOTIDE SEQUENCE [LARGE SCALE GENOMIC DNA]</scope>
    <source>
        <strain evidence="1 2">JCM 21738</strain>
    </source>
</reference>
<gene>
    <name evidence="1" type="ORF">JCM21738_1045</name>
</gene>
<dbReference type="eggNOG" id="ENOG50338AA">
    <property type="taxonomic scope" value="Bacteria"/>
</dbReference>
<protein>
    <submittedName>
        <fullName evidence="1">Uncharacterized protein</fullName>
    </submittedName>
</protein>
<accession>W4RIS8</accession>
<keyword evidence="2" id="KW-1185">Reference proteome</keyword>
<proteinExistence type="predicted"/>
<dbReference type="Proteomes" id="UP000018949">
    <property type="component" value="Unassembled WGS sequence"/>
</dbReference>
<dbReference type="EMBL" id="BAUW01000008">
    <property type="protein sequence ID" value="GAE44340.1"/>
    <property type="molecule type" value="Genomic_DNA"/>
</dbReference>
<name>W4RIS8_9BACI</name>
<dbReference type="RefSeq" id="WP_023614277.1">
    <property type="nucleotide sequence ID" value="NZ_BAUW01000008.1"/>
</dbReference>
<sequence>MSNIYTDYENKVAITVPERYIDVKTGESHSVSSKIIDQIEYHADNSTLIHLVLSALHQYLNHRPMTNGGSGEILQQLAEIKSILENGVYQIPPSAKPKTMKESTDAAKLLNLKEVEDILEAFGG</sequence>